<sequence>MAIFIDGTKSQLILPALARAWKLRDFLALVPIDCAAYISYETKIDTSMEAYKRNQVLEAIAITLGEGPSPSEVVKTAVKRLLDIDRHFKRSPRSNDPEQANYAFFSSDAPGSGVEVLFSPYEAFALLLGVDLLNHRWTQGTAVKILRQARPLLEPKHAEILSWNPEELFNWEKVAERARPGDLAVATTRPVSLAICSRLGRPVDHASDETREVAVLENGELMPFIRREAGISSTVIELTRLAHRLQSALAETTPSKRGRGSA</sequence>
<proteinExistence type="predicted"/>
<evidence type="ECO:0000313" key="2">
    <source>
        <dbReference type="Proteomes" id="UP000095042"/>
    </source>
</evidence>
<name>A0A1E3WAS1_9HYPH</name>
<organism evidence="1 2">
    <name type="scientific">Methyloceanibacter marginalis</name>
    <dbReference type="NCBI Taxonomy" id="1774971"/>
    <lineage>
        <taxon>Bacteria</taxon>
        <taxon>Pseudomonadati</taxon>
        <taxon>Pseudomonadota</taxon>
        <taxon>Alphaproteobacteria</taxon>
        <taxon>Hyphomicrobiales</taxon>
        <taxon>Hyphomicrobiaceae</taxon>
        <taxon>Methyloceanibacter</taxon>
    </lineage>
</organism>
<dbReference type="AlphaFoldDB" id="A0A1E3WAS1"/>
<keyword evidence="2" id="KW-1185">Reference proteome</keyword>
<dbReference type="Proteomes" id="UP000095042">
    <property type="component" value="Unassembled WGS sequence"/>
</dbReference>
<accession>A0A1E3WAS1</accession>
<gene>
    <name evidence="1" type="ORF">AUC71_01475</name>
</gene>
<dbReference type="EMBL" id="LPWD01000268">
    <property type="protein sequence ID" value="ODS02602.1"/>
    <property type="molecule type" value="Genomic_DNA"/>
</dbReference>
<reference evidence="1 2" key="1">
    <citation type="journal article" date="2016" name="Environ. Microbiol.">
        <title>New Methyloceanibacter diversity from North Sea sediments includes methanotroph containing solely the soluble methane monooxygenase.</title>
        <authorList>
            <person name="Vekeman B."/>
            <person name="Kerckhof F.M."/>
            <person name="Cremers G."/>
            <person name="de Vos P."/>
            <person name="Vandamme P."/>
            <person name="Boon N."/>
            <person name="Op den Camp H.J."/>
            <person name="Heylen K."/>
        </authorList>
    </citation>
    <scope>NUCLEOTIDE SEQUENCE [LARGE SCALE GENOMIC DNA]</scope>
    <source>
        <strain evidence="1 2">R-67177</strain>
    </source>
</reference>
<comment type="caution">
    <text evidence="1">The sequence shown here is derived from an EMBL/GenBank/DDBJ whole genome shotgun (WGS) entry which is preliminary data.</text>
</comment>
<protein>
    <submittedName>
        <fullName evidence="1">Uncharacterized protein</fullName>
    </submittedName>
</protein>
<evidence type="ECO:0000313" key="1">
    <source>
        <dbReference type="EMBL" id="ODS02602.1"/>
    </source>
</evidence>